<feature type="domain" description="Glycosyltransferase subfamily 4-like N-terminal" evidence="2">
    <location>
        <begin position="15"/>
        <end position="180"/>
    </location>
</feature>
<dbReference type="InterPro" id="IPR001296">
    <property type="entry name" value="Glyco_trans_1"/>
</dbReference>
<evidence type="ECO:0000259" key="2">
    <source>
        <dbReference type="Pfam" id="PF13439"/>
    </source>
</evidence>
<feature type="domain" description="Glycosyl transferase family 1" evidence="1">
    <location>
        <begin position="190"/>
        <end position="340"/>
    </location>
</feature>
<reference evidence="3 4" key="1">
    <citation type="submission" date="2018-05" db="EMBL/GenBank/DDBJ databases">
        <title>Genomic Encyclopedia of Type Strains, Phase IV (KMG-IV): sequencing the most valuable type-strain genomes for metagenomic binning, comparative biology and taxonomic classification.</title>
        <authorList>
            <person name="Goeker M."/>
        </authorList>
    </citation>
    <scope>NUCLEOTIDE SEQUENCE [LARGE SCALE GENOMIC DNA]</scope>
    <source>
        <strain evidence="3 4">DSM 25134</strain>
    </source>
</reference>
<evidence type="ECO:0000259" key="1">
    <source>
        <dbReference type="Pfam" id="PF00534"/>
    </source>
</evidence>
<keyword evidence="3" id="KW-0808">Transferase</keyword>
<dbReference type="PANTHER" id="PTHR12526">
    <property type="entry name" value="GLYCOSYLTRANSFERASE"/>
    <property type="match status" value="1"/>
</dbReference>
<dbReference type="EMBL" id="QJKC01000010">
    <property type="protein sequence ID" value="PXX45971.1"/>
    <property type="molecule type" value="Genomic_DNA"/>
</dbReference>
<accession>A0A318JBD5</accession>
<evidence type="ECO:0000313" key="4">
    <source>
        <dbReference type="Proteomes" id="UP000248395"/>
    </source>
</evidence>
<dbReference type="Pfam" id="PF00534">
    <property type="entry name" value="Glycos_transf_1"/>
    <property type="match status" value="1"/>
</dbReference>
<dbReference type="CDD" id="cd03801">
    <property type="entry name" value="GT4_PimA-like"/>
    <property type="match status" value="1"/>
</dbReference>
<gene>
    <name evidence="3" type="ORF">DFR38_11069</name>
</gene>
<dbReference type="InterPro" id="IPR028098">
    <property type="entry name" value="Glyco_trans_4-like_N"/>
</dbReference>
<dbReference type="SUPFAM" id="SSF53756">
    <property type="entry name" value="UDP-Glycosyltransferase/glycogen phosphorylase"/>
    <property type="match status" value="1"/>
</dbReference>
<dbReference type="GO" id="GO:0016757">
    <property type="term" value="F:glycosyltransferase activity"/>
    <property type="evidence" value="ECO:0007669"/>
    <property type="project" value="InterPro"/>
</dbReference>
<sequence>MSRLAIVRQKYNPAGGAERIVSAILGQLKLQDELEPVLINRNWEQLDGVTVCRVNPFYLGSIWRDWSFARAARRAWQRMRADLVLSHERIPGCNVYRADDGVHAAWLDTRKKKYGFKARVAVFLNPFHLYMRQVERRMYSHPDFRGVICISEMVRRDVIDFIGLPSEKCHVIYNGIDTQRFNPRDARRNRERMRAELNIAADVPVMVFVGSGFNRKGLYQAIELIAQFPDVRLIVVGSDKKINWYRKVAIKFGVDARVYFVGSKSNVIDYYGMSDAFILPSVYEPFGLVIAEAMACGLPVFVSNRCGGAELVQENKTGWIASVTDHEQWVVNVKRWLDIKDHWYDLSIEVRESVLKFTEEKMVMEMIALFHELNKS</sequence>
<keyword evidence="4" id="KW-1185">Reference proteome</keyword>
<evidence type="ECO:0000313" key="3">
    <source>
        <dbReference type="EMBL" id="PXX45971.1"/>
    </source>
</evidence>
<name>A0A318JBD5_9NEIS</name>
<dbReference type="RefSeq" id="WP_161968899.1">
    <property type="nucleotide sequence ID" value="NZ_LNQU01000002.1"/>
</dbReference>
<protein>
    <submittedName>
        <fullName evidence="3">UDP-glucose:(Heptosyl)LPS alpha-1,3-glucosyltransferase</fullName>
    </submittedName>
</protein>
<dbReference type="PANTHER" id="PTHR12526:SF630">
    <property type="entry name" value="GLYCOSYLTRANSFERASE"/>
    <property type="match status" value="1"/>
</dbReference>
<dbReference type="Gene3D" id="3.40.50.2000">
    <property type="entry name" value="Glycogen Phosphorylase B"/>
    <property type="match status" value="2"/>
</dbReference>
<dbReference type="AlphaFoldDB" id="A0A318JBD5"/>
<comment type="caution">
    <text evidence="3">The sequence shown here is derived from an EMBL/GenBank/DDBJ whole genome shotgun (WGS) entry which is preliminary data.</text>
</comment>
<dbReference type="Pfam" id="PF13439">
    <property type="entry name" value="Glyco_transf_4"/>
    <property type="match status" value="1"/>
</dbReference>
<proteinExistence type="predicted"/>
<organism evidence="3 4">
    <name type="scientific">Aquitalea magnusonii</name>
    <dbReference type="NCBI Taxonomy" id="332411"/>
    <lineage>
        <taxon>Bacteria</taxon>
        <taxon>Pseudomonadati</taxon>
        <taxon>Pseudomonadota</taxon>
        <taxon>Betaproteobacteria</taxon>
        <taxon>Neisseriales</taxon>
        <taxon>Chromobacteriaceae</taxon>
        <taxon>Aquitalea</taxon>
    </lineage>
</organism>
<dbReference type="Proteomes" id="UP000248395">
    <property type="component" value="Unassembled WGS sequence"/>
</dbReference>